<accession>A0ACB7C931</accession>
<dbReference type="EMBL" id="JABTEG010000012">
    <property type="protein sequence ID" value="KAG4304056.1"/>
    <property type="molecule type" value="Genomic_DNA"/>
</dbReference>
<proteinExistence type="predicted"/>
<reference evidence="1 2" key="1">
    <citation type="journal article" date="2021" name="Commun. Biol.">
        <title>Genomic insights into the host specific adaptation of the Pneumocystis genus.</title>
        <authorList>
            <person name="Cisse O.H."/>
            <person name="Ma L."/>
            <person name="Dekker J.P."/>
            <person name="Khil P.P."/>
            <person name="Youn J.-H."/>
            <person name="Brenchley J.M."/>
            <person name="Blair R."/>
            <person name="Pahar B."/>
            <person name="Chabe M."/>
            <person name="Van Rompay K.K.A."/>
            <person name="Keesler R."/>
            <person name="Sukura A."/>
            <person name="Hirsch V."/>
            <person name="Kutty G."/>
            <person name="Liu Y."/>
            <person name="Peng L."/>
            <person name="Chen J."/>
            <person name="Song J."/>
            <person name="Weissenbacher-Lang C."/>
            <person name="Xu J."/>
            <person name="Upham N.S."/>
            <person name="Stajich J.E."/>
            <person name="Cuomo C.A."/>
            <person name="Cushion M.T."/>
            <person name="Kovacs J.A."/>
        </authorList>
    </citation>
    <scope>NUCLEOTIDE SEQUENCE [LARGE SCALE GENOMIC DNA]</scope>
    <source>
        <strain evidence="1 2">RABM</strain>
    </source>
</reference>
<organism evidence="1 2">
    <name type="scientific">Pneumocystis oryctolagi</name>
    <dbReference type="NCBI Taxonomy" id="42067"/>
    <lineage>
        <taxon>Eukaryota</taxon>
        <taxon>Fungi</taxon>
        <taxon>Dikarya</taxon>
        <taxon>Ascomycota</taxon>
        <taxon>Taphrinomycotina</taxon>
        <taxon>Pneumocystomycetes</taxon>
        <taxon>Pneumocystaceae</taxon>
        <taxon>Pneumocystis</taxon>
    </lineage>
</organism>
<dbReference type="Proteomes" id="UP000768646">
    <property type="component" value="Unassembled WGS sequence"/>
</dbReference>
<sequence length="627" mass="73132">MEETAKGYLKEKKRDSLSELSFPPLPTIREKDKIKIGSLIKRRYSTRVGPHVTSNDHKGLDPFLTNPQCSGKSAGESQRSFFEFHLSNFSSQDFNPEEYINANFPDATEDEVSRFYVQLLQSSEIATANLQQNIFDNYSKFISISKEIFNLDTDIFTIRKHLNSLCNTIELLKDDITSPSHNLLSSEKSKWKSCKDSVADLKVIWEDQIENLFKNVEGVQKFLPTTYGRHIVYESSDWKELNCTSWKPKYKAHLFLLNDNLLVARISPKYQVSQNSQNIGKAKYIAENCFSLTEIEMIDLDSNMIASEERDMSRIIVIRREKQNFIFETDKVEEKQKLFQEFTKEYHSLTKSQRDEAEVIRKARESMYFLNAKDSSITTQRLLNSLYLNNASLTTLNLNGEIQNLQWIQDKMDELDIMIAHRLFEDAAKSIEKDIKITIESFKERSIATELIVLKLEERSLRLVDIICDELYKMSSYKDVVKKNVHYLLRLGYEDRAKNSFLTSRSNLIKRRTRQLYFKGDIVAYISDLALIHFVLIRNTAEMYISSFQKSSLISGLVTWIKIQIENFLEFFSRQISFIDYDSDIFLCSMNSIKEQCKILNELGIDMNFLLQNFEDNLKKETTNMTS</sequence>
<evidence type="ECO:0000313" key="2">
    <source>
        <dbReference type="Proteomes" id="UP000768646"/>
    </source>
</evidence>
<evidence type="ECO:0000313" key="1">
    <source>
        <dbReference type="EMBL" id="KAG4304056.1"/>
    </source>
</evidence>
<gene>
    <name evidence="1" type="ORF">PORY_002579</name>
</gene>
<protein>
    <submittedName>
        <fullName evidence="1">Uncharacterized protein</fullName>
    </submittedName>
</protein>
<comment type="caution">
    <text evidence="1">The sequence shown here is derived from an EMBL/GenBank/DDBJ whole genome shotgun (WGS) entry which is preliminary data.</text>
</comment>
<keyword evidence="2" id="KW-1185">Reference proteome</keyword>
<name>A0ACB7C931_9ASCO</name>